<dbReference type="InterPro" id="IPR006427">
    <property type="entry name" value="Portal_HK97"/>
</dbReference>
<evidence type="ECO:0000313" key="2">
    <source>
        <dbReference type="Proteomes" id="UP001055804"/>
    </source>
</evidence>
<name>A0A9J6PL09_9PROT</name>
<keyword evidence="2" id="KW-1185">Reference proteome</keyword>
<comment type="caution">
    <text evidence="1">The sequence shown here is derived from an EMBL/GenBank/DDBJ whole genome shotgun (WGS) entry which is preliminary data.</text>
</comment>
<dbReference type="NCBIfam" id="TIGR01537">
    <property type="entry name" value="portal_HK97"/>
    <property type="match status" value="1"/>
</dbReference>
<dbReference type="Pfam" id="PF04860">
    <property type="entry name" value="Phage_portal"/>
    <property type="match status" value="1"/>
</dbReference>
<dbReference type="Proteomes" id="UP001055804">
    <property type="component" value="Unassembled WGS sequence"/>
</dbReference>
<dbReference type="AlphaFoldDB" id="A0A9J6PL09"/>
<accession>A0A9J6PL09</accession>
<reference evidence="1" key="1">
    <citation type="submission" date="2022-06" db="EMBL/GenBank/DDBJ databases">
        <title>Isolation and Genomics of Futiania mangrovii gen. nov., sp. nov., a Rare and Metabolically-versatile member in the Class Alphaproteobacteria.</title>
        <authorList>
            <person name="Liu L."/>
            <person name="Huang W.-C."/>
            <person name="Pan J."/>
            <person name="Li J."/>
            <person name="Huang Y."/>
            <person name="Du H."/>
            <person name="Liu Y."/>
            <person name="Li M."/>
        </authorList>
    </citation>
    <scope>NUCLEOTIDE SEQUENCE</scope>
    <source>
        <strain evidence="1">FT118</strain>
    </source>
</reference>
<proteinExistence type="predicted"/>
<dbReference type="InterPro" id="IPR006944">
    <property type="entry name" value="Phage/GTA_portal"/>
</dbReference>
<dbReference type="EMBL" id="JAMZFT010000003">
    <property type="protein sequence ID" value="MCP1337287.1"/>
    <property type="molecule type" value="Genomic_DNA"/>
</dbReference>
<evidence type="ECO:0000313" key="1">
    <source>
        <dbReference type="EMBL" id="MCP1337287.1"/>
    </source>
</evidence>
<sequence length="408" mass="43572">MLSLFRRRRAAPASLPAVPATLSPPQVKASAAGPLIAFSGGGRAVWSPRDYAVLAREGYAANPVVHRCVRLLSDAVSMLPWVVLADGQRLDTHPLLDLLRRPNPAQGGSEMLAALHVSLMLSGNGWLEAVSVPGRDGPRVAELHVLRADRVKVVPGPDGWPAAYDYTVGGRTHRFPGGPEGAVLHLRLHHPTDDHYGLSPLEAAARAVDIHNATSNWVKALLDNAARPSGALVYEGTGGAPNLTPEQFDRLKTELADHYTGAANAGRPMLLEGGLDWKPMGFSPSDMEFIEARNAAARDIALAFGVPPMLLGLPGDNTYANYQEANRAFARQTVLPLMEKTAAALSRWLAPRFGADVRLAVDRDAIPALLPERDALWSRVHAADVLTVNEKRAALGYPPVEGGDAPPG</sequence>
<dbReference type="Gene3D" id="3.30.1120.70">
    <property type="match status" value="1"/>
</dbReference>
<gene>
    <name evidence="1" type="ORF">NJQ99_12770</name>
</gene>
<dbReference type="Gene3D" id="1.20.1270.210">
    <property type="match status" value="1"/>
</dbReference>
<organism evidence="1 2">
    <name type="scientific">Futiania mangrovi</name>
    <dbReference type="NCBI Taxonomy" id="2959716"/>
    <lineage>
        <taxon>Bacteria</taxon>
        <taxon>Pseudomonadati</taxon>
        <taxon>Pseudomonadota</taxon>
        <taxon>Alphaproteobacteria</taxon>
        <taxon>Futianiales</taxon>
        <taxon>Futianiaceae</taxon>
        <taxon>Futiania</taxon>
    </lineage>
</organism>
<protein>
    <submittedName>
        <fullName evidence="1">Phage portal protein</fullName>
    </submittedName>
</protein>
<dbReference type="RefSeq" id="WP_269333256.1">
    <property type="nucleotide sequence ID" value="NZ_JAMZFT010000003.1"/>
</dbReference>